<protein>
    <submittedName>
        <fullName evidence="1">Uncharacterized protein</fullName>
    </submittedName>
</protein>
<sequence>MPDRTASLLITADAPAFQSASFEPILLYLIAGGNNSVLAIIPPGSWGKFIAKRLIIAHLRARGSAGLASILSRRESDFIENK</sequence>
<reference evidence="2" key="1">
    <citation type="submission" date="2018-05" db="EMBL/GenBank/DDBJ databases">
        <title>Ignatzschineria dubaiensis sp. nov., isolated from necrotic foot tissues of dromedaries (Camelus dromedarius) and associated maggots in Dubai, United Arab Emirates.</title>
        <authorList>
            <person name="Tsang C.C."/>
            <person name="Tang J.Y.M."/>
            <person name="Fong J.Y.H."/>
            <person name="Kinne J."/>
            <person name="Lee H.H."/>
            <person name="Joseph M."/>
            <person name="Jose S."/>
            <person name="Schuster R.K."/>
            <person name="Tang Y."/>
            <person name="Sivakumar S."/>
            <person name="Chen J.H.K."/>
            <person name="Teng J.L.L."/>
            <person name="Lau S.K.P."/>
            <person name="Wernery U."/>
            <person name="Woo P.C.Y."/>
        </authorList>
    </citation>
    <scope>NUCLEOTIDE SEQUENCE [LARGE SCALE GENOMIC DNA]</scope>
    <source>
        <strain evidence="2">KCTC 22644</strain>
    </source>
</reference>
<dbReference type="AlphaFoldDB" id="A0A2U2AFI3"/>
<dbReference type="Proteomes" id="UP000245020">
    <property type="component" value="Unassembled WGS sequence"/>
</dbReference>
<accession>A0A2U2AFI3</accession>
<organism evidence="1 2">
    <name type="scientific">Ignatzschineria ureiclastica</name>
    <dbReference type="NCBI Taxonomy" id="472582"/>
    <lineage>
        <taxon>Bacteria</taxon>
        <taxon>Pseudomonadati</taxon>
        <taxon>Pseudomonadota</taxon>
        <taxon>Gammaproteobacteria</taxon>
        <taxon>Cardiobacteriales</taxon>
        <taxon>Ignatzschineriaceae</taxon>
        <taxon>Ignatzschineria</taxon>
    </lineage>
</organism>
<comment type="caution">
    <text evidence="1">The sequence shown here is derived from an EMBL/GenBank/DDBJ whole genome shotgun (WGS) entry which is preliminary data.</text>
</comment>
<keyword evidence="2" id="KW-1185">Reference proteome</keyword>
<evidence type="ECO:0000313" key="2">
    <source>
        <dbReference type="Proteomes" id="UP000245020"/>
    </source>
</evidence>
<name>A0A2U2AFI3_9GAMM</name>
<proteinExistence type="predicted"/>
<gene>
    <name evidence="1" type="ORF">DC083_05680</name>
</gene>
<dbReference type="EMBL" id="QEWQ01000003">
    <property type="protein sequence ID" value="PWD81377.1"/>
    <property type="molecule type" value="Genomic_DNA"/>
</dbReference>
<evidence type="ECO:0000313" key="1">
    <source>
        <dbReference type="EMBL" id="PWD81377.1"/>
    </source>
</evidence>